<dbReference type="EMBL" id="OU503040">
    <property type="protein sequence ID" value="CAI9762083.1"/>
    <property type="molecule type" value="Genomic_DNA"/>
</dbReference>
<evidence type="ECO:0008006" key="4">
    <source>
        <dbReference type="Google" id="ProtNLM"/>
    </source>
</evidence>
<dbReference type="Proteomes" id="UP000834106">
    <property type="component" value="Chromosome 5"/>
</dbReference>
<evidence type="ECO:0000313" key="2">
    <source>
        <dbReference type="EMBL" id="CAI9762083.1"/>
    </source>
</evidence>
<dbReference type="GO" id="GO:0009733">
    <property type="term" value="P:response to auxin"/>
    <property type="evidence" value="ECO:0007669"/>
    <property type="project" value="InterPro"/>
</dbReference>
<protein>
    <recommendedName>
        <fullName evidence="4">Small auxin up regulated protein</fullName>
    </recommendedName>
</protein>
<dbReference type="PANTHER" id="PTHR31374:SF9">
    <property type="entry name" value="AUXIN-RESPONSIVE FAMILY PROTEIN"/>
    <property type="match status" value="1"/>
</dbReference>
<evidence type="ECO:0000256" key="1">
    <source>
        <dbReference type="ARBA" id="ARBA00006974"/>
    </source>
</evidence>
<gene>
    <name evidence="2" type="ORF">FPE_LOCUS9513</name>
</gene>
<keyword evidence="3" id="KW-1185">Reference proteome</keyword>
<reference evidence="2" key="1">
    <citation type="submission" date="2023-05" db="EMBL/GenBank/DDBJ databases">
        <authorList>
            <person name="Huff M."/>
        </authorList>
    </citation>
    <scope>NUCLEOTIDE SEQUENCE</scope>
</reference>
<dbReference type="Pfam" id="PF02519">
    <property type="entry name" value="Auxin_inducible"/>
    <property type="match status" value="1"/>
</dbReference>
<dbReference type="AlphaFoldDB" id="A0AAD1Z3D6"/>
<name>A0AAD1Z3D6_9LAMI</name>
<comment type="similarity">
    <text evidence="1">Belongs to the ARG7 family.</text>
</comment>
<sequence>MKGNFVKLCIKKWRRRGRIFRRSDVCDDCYQYCWWPSKQEEKIIPNDVPKGHLVVYVGEYCTRYVVEIKLLRHPLFKALLDEAQEVYDFTNDSKLHIPCHENIFLSVVQCAKSPAMRRIPLCL</sequence>
<dbReference type="InterPro" id="IPR003676">
    <property type="entry name" value="SAUR_fam"/>
</dbReference>
<organism evidence="2 3">
    <name type="scientific">Fraxinus pennsylvanica</name>
    <dbReference type="NCBI Taxonomy" id="56036"/>
    <lineage>
        <taxon>Eukaryota</taxon>
        <taxon>Viridiplantae</taxon>
        <taxon>Streptophyta</taxon>
        <taxon>Embryophyta</taxon>
        <taxon>Tracheophyta</taxon>
        <taxon>Spermatophyta</taxon>
        <taxon>Magnoliopsida</taxon>
        <taxon>eudicotyledons</taxon>
        <taxon>Gunneridae</taxon>
        <taxon>Pentapetalae</taxon>
        <taxon>asterids</taxon>
        <taxon>lamiids</taxon>
        <taxon>Lamiales</taxon>
        <taxon>Oleaceae</taxon>
        <taxon>Oleeae</taxon>
        <taxon>Fraxinus</taxon>
    </lineage>
</organism>
<evidence type="ECO:0000313" key="3">
    <source>
        <dbReference type="Proteomes" id="UP000834106"/>
    </source>
</evidence>
<proteinExistence type="inferred from homology"/>
<accession>A0AAD1Z3D6</accession>
<dbReference type="PANTHER" id="PTHR31374">
    <property type="entry name" value="AUXIN-INDUCED PROTEIN-LIKE-RELATED"/>
    <property type="match status" value="1"/>
</dbReference>